<keyword evidence="3" id="KW-0539">Nucleus</keyword>
<name>A0A0J9X2I9_GEOCN</name>
<keyword evidence="9" id="KW-1185">Reference proteome</keyword>
<reference evidence="8" key="1">
    <citation type="submission" date="2014-03" db="EMBL/GenBank/DDBJ databases">
        <authorList>
            <person name="Casaregola S."/>
        </authorList>
    </citation>
    <scope>NUCLEOTIDE SEQUENCE [LARGE SCALE GENOMIC DNA]</scope>
    <source>
        <strain evidence="8">CLIB 918</strain>
    </source>
</reference>
<dbReference type="EMBL" id="CCBN010000001">
    <property type="protein sequence ID" value="CDO51199.1"/>
    <property type="molecule type" value="Genomic_DNA"/>
</dbReference>
<sequence length="1358" mass="151162">MHIYKPLTSPSTVTHCVSCNFTGKSQNLIVIRGESLLQIYSTARVQKQVLDTDGTEQDQAQSDIKIVEGDESFLDTAMRLESAREEYNTKLVLESEFQLEGNVTGLEAIKNTLNSGSDSLLVSFKFAKMTLVSWDFGLNTLSLHYYEKDLTEEPFFNRTFESVLRVDPNGACASLSIKQDSIAFLPFVKHDILDDFAILQQKQQQNGGNGLPQLYLPSFILPSKALHESISNIIDFCFLYEYREPTVAIIYEPVRTWAGTIPLHKDTVRYLVLSLDLQQRSSTAIVSAQSLPYDVRKLVPVRDPIGGSLLVGVNELIHIDSQGRQHGVSTNAYSSLVTELQLFDQKDLNITLDGCQITHIPGVEDEMLLITIQGSIFSLKFELESRKVQSIKLKALDNNDLKVATPSAVATVGDRHIFIGSKTSDSKFIQWKRRGEKMADDTEKLAITSSKPKPVESYGDELDDIYGDDDGDSGTKVSSSTSLGGQPIIYSVHDTLKCYGPINDLVVGRARDTKKLNVVAAAGYGSDMSLAIFNQRIYPAKFSDLSLNETYDRIWTLNPSGISSLEEVGFDNFMVASTSTSTDVYSIGNDFTLLTNDIKDFASSEPTFAASSILQGQVIAIVHKSGITLYDANWSKLYYYKLSTLPVSATFAEDYISINFQNNLSTSYQVQNNDNKWKVVVKRQSKGTPVSSFISLSVSEVLSELVAASDKKRSKRTRDDVPIPVENNVSNVSFAFAIGDKTEEYKGHFLMYLLQDVAVTYDLSVLAQLPEIAYLKDTTFVSNKEERKENAITVDCAKHFFISNETEKGEYLAIKSTNNLFYIYKIHFHDSQLYLTKVHHSTSLSCLLSDDDEKPNNIELVPFKNIDGFSGLFVTGASPLIVLKDEHGPVMVHKVASENPIVGFTPFNTTSVYQGFAYVDDQSLFQIAKLPSDTDFSLAWPAKRVDLNCSITSVCYQDSSDVYMVATLEEVPFRGVDEDGLPLPGALDEMPSATNFQSKVKLLSPLSWTVIDEITLLDNETVLTMQSVSLRVSDKGKRRKDFIVFGTSIMRGEDLAARGSFHVYEVIEVIPEPGKPETSRKLKLVISETGKGAVTSICEVAGDLLIAQEQKVIVRNIQEDNSISPVAFLDMNMYVIQAKGLKYMTLLGDAVRGVWLVGYGDEPYRMVLFGKDYREVEVLSCEFMTSNNRLFILVADTTQHLHILQYDPEDPSSLSGQRLVRKSEFFSGKEIGTMVLVPFSVKPGNEDELVPLCAGLDGSLSTVLPVNESEYRALYVMQQQISEKEEHPCGLNPRMHRSFDIENTTSGAGRVLLDYGLIKRFEGLSLSKMEGYGRRIGKNGVEEMWRGLKGLEDALDYL</sequence>
<evidence type="ECO:0000256" key="1">
    <source>
        <dbReference type="ARBA" id="ARBA00004123"/>
    </source>
</evidence>
<accession>A0A0J9X2I9</accession>
<dbReference type="GO" id="GO:0006397">
    <property type="term" value="P:mRNA processing"/>
    <property type="evidence" value="ECO:0007669"/>
    <property type="project" value="UniProtKB-KW"/>
</dbReference>
<evidence type="ECO:0000259" key="6">
    <source>
        <dbReference type="Pfam" id="PF10433"/>
    </source>
</evidence>
<feature type="domain" description="RSE1/DDB1/CPSF1 second beta-propeller" evidence="7">
    <location>
        <begin position="545"/>
        <end position="924"/>
    </location>
</feature>
<protein>
    <submittedName>
        <fullName evidence="8">Similar to Saccharomyces cerevisiae YDR301W CFT1 RNA-binding subunit of the mRNA cleavage and polyadenylation factor</fullName>
    </submittedName>
</protein>
<comment type="subcellular location">
    <subcellularLocation>
        <location evidence="1">Nucleus</location>
    </subcellularLocation>
</comment>
<evidence type="ECO:0000313" key="9">
    <source>
        <dbReference type="Proteomes" id="UP000242525"/>
    </source>
</evidence>
<evidence type="ECO:0000259" key="5">
    <source>
        <dbReference type="Pfam" id="PF03178"/>
    </source>
</evidence>
<dbReference type="InterPro" id="IPR050358">
    <property type="entry name" value="RSE1/DDB1/CFT1"/>
</dbReference>
<gene>
    <name evidence="8" type="ORF">BN980_GECA01s02353g</name>
</gene>
<organism evidence="8 9">
    <name type="scientific">Geotrichum candidum</name>
    <name type="common">Oospora lactis</name>
    <name type="synonym">Dipodascus geotrichum</name>
    <dbReference type="NCBI Taxonomy" id="1173061"/>
    <lineage>
        <taxon>Eukaryota</taxon>
        <taxon>Fungi</taxon>
        <taxon>Dikarya</taxon>
        <taxon>Ascomycota</taxon>
        <taxon>Saccharomycotina</taxon>
        <taxon>Dipodascomycetes</taxon>
        <taxon>Dipodascales</taxon>
        <taxon>Dipodascaceae</taxon>
        <taxon>Geotrichum</taxon>
    </lineage>
</organism>
<dbReference type="InterPro" id="IPR004871">
    <property type="entry name" value="RSE1/DDB1/CPSF1_C"/>
</dbReference>
<keyword evidence="2" id="KW-0507">mRNA processing</keyword>
<dbReference type="GO" id="GO:0003676">
    <property type="term" value="F:nucleic acid binding"/>
    <property type="evidence" value="ECO:0007669"/>
    <property type="project" value="InterPro"/>
</dbReference>
<feature type="domain" description="RSE1/DDB1/CPSF1 first beta-propeller" evidence="6">
    <location>
        <begin position="79"/>
        <end position="435"/>
    </location>
</feature>
<evidence type="ECO:0000259" key="7">
    <source>
        <dbReference type="Pfam" id="PF23726"/>
    </source>
</evidence>
<evidence type="ECO:0000256" key="2">
    <source>
        <dbReference type="ARBA" id="ARBA00022664"/>
    </source>
</evidence>
<dbReference type="PANTHER" id="PTHR10644">
    <property type="entry name" value="DNA REPAIR/RNA PROCESSING CPSF FAMILY"/>
    <property type="match status" value="1"/>
</dbReference>
<dbReference type="GO" id="GO:0005634">
    <property type="term" value="C:nucleus"/>
    <property type="evidence" value="ECO:0007669"/>
    <property type="project" value="UniProtKB-SubCell"/>
</dbReference>
<dbReference type="Proteomes" id="UP000242525">
    <property type="component" value="Unassembled WGS sequence"/>
</dbReference>
<feature type="domain" description="RSE1/DDB1/CPSF1 C-terminal" evidence="5">
    <location>
        <begin position="997"/>
        <end position="1322"/>
    </location>
</feature>
<dbReference type="InterPro" id="IPR018846">
    <property type="entry name" value="Beta-prop_RSE1/DDB1/CPSF1_1st"/>
</dbReference>
<comment type="caution">
    <text evidence="8">The sequence shown here is derived from an EMBL/GenBank/DDBJ whole genome shotgun (WGS) entry which is preliminary data.</text>
</comment>
<dbReference type="STRING" id="1173061.A0A0J9X2I9"/>
<evidence type="ECO:0000256" key="3">
    <source>
        <dbReference type="ARBA" id="ARBA00023242"/>
    </source>
</evidence>
<evidence type="ECO:0000313" key="8">
    <source>
        <dbReference type="EMBL" id="CDO51199.1"/>
    </source>
</evidence>
<dbReference type="Pfam" id="PF03178">
    <property type="entry name" value="CPSF_A"/>
    <property type="match status" value="1"/>
</dbReference>
<dbReference type="Gene3D" id="2.130.10.10">
    <property type="entry name" value="YVTN repeat-like/Quinoprotein amine dehydrogenase"/>
    <property type="match status" value="2"/>
</dbReference>
<feature type="region of interest" description="Disordered" evidence="4">
    <location>
        <begin position="440"/>
        <end position="464"/>
    </location>
</feature>
<dbReference type="InterPro" id="IPR058543">
    <property type="entry name" value="Beta-prop_RSE1/DDB1/CPSF1_2nd"/>
</dbReference>
<proteinExistence type="predicted"/>
<dbReference type="Pfam" id="PF23726">
    <property type="entry name" value="Beta-prop_RSE1_2nd"/>
    <property type="match status" value="1"/>
</dbReference>
<evidence type="ECO:0000256" key="4">
    <source>
        <dbReference type="SAM" id="MobiDB-lite"/>
    </source>
</evidence>
<dbReference type="OrthoDB" id="6109at2759"/>
<dbReference type="InterPro" id="IPR015943">
    <property type="entry name" value="WD40/YVTN_repeat-like_dom_sf"/>
</dbReference>
<dbReference type="Pfam" id="PF10433">
    <property type="entry name" value="Beta-prop_RSE1_1st"/>
    <property type="match status" value="1"/>
</dbReference>